<organism evidence="3 4">
    <name type="scientific">Exophiala spinifera</name>
    <dbReference type="NCBI Taxonomy" id="91928"/>
    <lineage>
        <taxon>Eukaryota</taxon>
        <taxon>Fungi</taxon>
        <taxon>Dikarya</taxon>
        <taxon>Ascomycota</taxon>
        <taxon>Pezizomycotina</taxon>
        <taxon>Eurotiomycetes</taxon>
        <taxon>Chaetothyriomycetidae</taxon>
        <taxon>Chaetothyriales</taxon>
        <taxon>Herpotrichiellaceae</taxon>
        <taxon>Exophiala</taxon>
    </lineage>
</organism>
<dbReference type="GeneID" id="27334507"/>
<dbReference type="OrthoDB" id="3599804at2759"/>
<name>A0A0D2B7I3_9EURO</name>
<feature type="transmembrane region" description="Helical" evidence="2">
    <location>
        <begin position="200"/>
        <end position="220"/>
    </location>
</feature>
<reference evidence="3 4" key="1">
    <citation type="submission" date="2015-01" db="EMBL/GenBank/DDBJ databases">
        <title>The Genome Sequence of Exophiala spinifera CBS89968.</title>
        <authorList>
            <consortium name="The Broad Institute Genomics Platform"/>
            <person name="Cuomo C."/>
            <person name="de Hoog S."/>
            <person name="Gorbushina A."/>
            <person name="Stielow B."/>
            <person name="Teixiera M."/>
            <person name="Abouelleil A."/>
            <person name="Chapman S.B."/>
            <person name="Priest M."/>
            <person name="Young S.K."/>
            <person name="Wortman J."/>
            <person name="Nusbaum C."/>
            <person name="Birren B."/>
        </authorList>
    </citation>
    <scope>NUCLEOTIDE SEQUENCE [LARGE SCALE GENOMIC DNA]</scope>
    <source>
        <strain evidence="3 4">CBS 89968</strain>
    </source>
</reference>
<dbReference type="EMBL" id="KN847496">
    <property type="protein sequence ID" value="KIW14640.1"/>
    <property type="molecule type" value="Genomic_DNA"/>
</dbReference>
<evidence type="ECO:0000313" key="3">
    <source>
        <dbReference type="EMBL" id="KIW14640.1"/>
    </source>
</evidence>
<evidence type="ECO:0000256" key="2">
    <source>
        <dbReference type="SAM" id="Phobius"/>
    </source>
</evidence>
<dbReference type="HOGENOM" id="CLU_1077822_0_0_1"/>
<keyword evidence="4" id="KW-1185">Reference proteome</keyword>
<keyword evidence="2" id="KW-0472">Membrane</keyword>
<dbReference type="VEuPathDB" id="FungiDB:PV08_07424"/>
<feature type="transmembrane region" description="Helical" evidence="2">
    <location>
        <begin position="128"/>
        <end position="149"/>
    </location>
</feature>
<sequence>MPQKAAADLETGSPALKPKDFDYLFSRDDRHELFLEMVKVEVSNILSDYNLPSDGNANSTNPSSSCSGGNNNNNNNRTIFTTSDGQLLRRIAETQMKKALEDRIKEKQDVDKGIYTLLGRESIEAVRAINQAVVTIAALGAGFTFTVIFSGLAPPNKGSTEARVRLSVAVAWLLFVLAMSLASYATVLQAMREQMVTVTYRWRVAQGLILAGALCASAEAVRAYEAAVGVTAFVLIPTVTIGWMAWTNRFRVWKLIKK</sequence>
<evidence type="ECO:0000313" key="4">
    <source>
        <dbReference type="Proteomes" id="UP000053328"/>
    </source>
</evidence>
<dbReference type="Proteomes" id="UP000053328">
    <property type="component" value="Unassembled WGS sequence"/>
</dbReference>
<dbReference type="AlphaFoldDB" id="A0A0D2B7I3"/>
<feature type="compositionally biased region" description="Low complexity" evidence="1">
    <location>
        <begin position="56"/>
        <end position="76"/>
    </location>
</feature>
<accession>A0A0D2B7I3</accession>
<feature type="transmembrane region" description="Helical" evidence="2">
    <location>
        <begin position="226"/>
        <end position="246"/>
    </location>
</feature>
<keyword evidence="2" id="KW-1133">Transmembrane helix</keyword>
<feature type="region of interest" description="Disordered" evidence="1">
    <location>
        <begin position="51"/>
        <end position="78"/>
    </location>
</feature>
<keyword evidence="2" id="KW-0812">Transmembrane</keyword>
<dbReference type="RefSeq" id="XP_016234856.1">
    <property type="nucleotide sequence ID" value="XM_016381754.1"/>
</dbReference>
<gene>
    <name evidence="3" type="ORF">PV08_07424</name>
</gene>
<feature type="transmembrane region" description="Helical" evidence="2">
    <location>
        <begin position="169"/>
        <end position="188"/>
    </location>
</feature>
<protein>
    <submittedName>
        <fullName evidence="3">Uncharacterized protein</fullName>
    </submittedName>
</protein>
<evidence type="ECO:0000256" key="1">
    <source>
        <dbReference type="SAM" id="MobiDB-lite"/>
    </source>
</evidence>
<proteinExistence type="predicted"/>